<dbReference type="Pfam" id="PF00872">
    <property type="entry name" value="Transposase_mut"/>
    <property type="match status" value="1"/>
</dbReference>
<accession>A0A2S9SJY4</accession>
<keyword evidence="3 6" id="KW-0815">Transposition</keyword>
<evidence type="ECO:0000256" key="4">
    <source>
        <dbReference type="ARBA" id="ARBA00023125"/>
    </source>
</evidence>
<evidence type="ECO:0000256" key="2">
    <source>
        <dbReference type="ARBA" id="ARBA00010961"/>
    </source>
</evidence>
<feature type="compositionally biased region" description="Polar residues" evidence="7">
    <location>
        <begin position="54"/>
        <end position="63"/>
    </location>
</feature>
<dbReference type="RefSeq" id="WP_105909860.1">
    <property type="nucleotide sequence ID" value="NZ_NXGJ01000026.1"/>
</dbReference>
<evidence type="ECO:0000256" key="6">
    <source>
        <dbReference type="RuleBase" id="RU365089"/>
    </source>
</evidence>
<protein>
    <recommendedName>
        <fullName evidence="6">Mutator family transposase</fullName>
    </recommendedName>
</protein>
<evidence type="ECO:0000256" key="5">
    <source>
        <dbReference type="ARBA" id="ARBA00023172"/>
    </source>
</evidence>
<dbReference type="Proteomes" id="UP000239065">
    <property type="component" value="Unassembled WGS sequence"/>
</dbReference>
<keyword evidence="5 6" id="KW-0233">DNA recombination</keyword>
<dbReference type="PANTHER" id="PTHR33217">
    <property type="entry name" value="TRANSPOSASE FOR INSERTION SEQUENCE ELEMENT IS1081"/>
    <property type="match status" value="1"/>
</dbReference>
<comment type="caution">
    <text evidence="8">The sequence shown here is derived from an EMBL/GenBank/DDBJ whole genome shotgun (WGS) entry which is preliminary data.</text>
</comment>
<dbReference type="PANTHER" id="PTHR33217:SF8">
    <property type="entry name" value="MUTATOR FAMILY TRANSPOSASE"/>
    <property type="match status" value="1"/>
</dbReference>
<evidence type="ECO:0000313" key="8">
    <source>
        <dbReference type="EMBL" id="PRM86889.1"/>
    </source>
</evidence>
<dbReference type="InterPro" id="IPR001207">
    <property type="entry name" value="Transposase_mutator"/>
</dbReference>
<evidence type="ECO:0000256" key="7">
    <source>
        <dbReference type="SAM" id="MobiDB-lite"/>
    </source>
</evidence>
<dbReference type="GO" id="GO:0004803">
    <property type="term" value="F:transposase activity"/>
    <property type="evidence" value="ECO:0007669"/>
    <property type="project" value="UniProtKB-UniRule"/>
</dbReference>
<gene>
    <name evidence="8" type="ORF">CJ669_10340</name>
</gene>
<dbReference type="GO" id="GO:0003677">
    <property type="term" value="F:DNA binding"/>
    <property type="evidence" value="ECO:0007669"/>
    <property type="project" value="UniProtKB-UniRule"/>
</dbReference>
<organism evidence="8 9">
    <name type="scientific">Aliarcobacter cryaerophilus</name>
    <dbReference type="NCBI Taxonomy" id="28198"/>
    <lineage>
        <taxon>Bacteria</taxon>
        <taxon>Pseudomonadati</taxon>
        <taxon>Campylobacterota</taxon>
        <taxon>Epsilonproteobacteria</taxon>
        <taxon>Campylobacterales</taxon>
        <taxon>Arcobacteraceae</taxon>
        <taxon>Aliarcobacter</taxon>
    </lineage>
</organism>
<proteinExistence type="inferred from homology"/>
<evidence type="ECO:0000256" key="1">
    <source>
        <dbReference type="ARBA" id="ARBA00002190"/>
    </source>
</evidence>
<feature type="compositionally biased region" description="Basic and acidic residues" evidence="7">
    <location>
        <begin position="64"/>
        <end position="76"/>
    </location>
</feature>
<evidence type="ECO:0000313" key="9">
    <source>
        <dbReference type="Proteomes" id="UP000239065"/>
    </source>
</evidence>
<comment type="function">
    <text evidence="1 6">Required for the transposition of the insertion element.</text>
</comment>
<evidence type="ECO:0000256" key="3">
    <source>
        <dbReference type="ARBA" id="ARBA00022578"/>
    </source>
</evidence>
<feature type="region of interest" description="Disordered" evidence="7">
    <location>
        <begin position="54"/>
        <end position="76"/>
    </location>
</feature>
<dbReference type="EMBL" id="NXGJ01000026">
    <property type="protein sequence ID" value="PRM86889.1"/>
    <property type="molecule type" value="Genomic_DNA"/>
</dbReference>
<dbReference type="PROSITE" id="PS01007">
    <property type="entry name" value="TRANSPOSASE_MUTATOR"/>
    <property type="match status" value="1"/>
</dbReference>
<sequence length="400" mass="45622">MKIEIDVEQFANDIKSGKSIGGANGALGSLIKQLTEAALAAEIDSHLAQDLNNNRRNGYSSKTMKSDHGTFELDVPRDRNGNFEPEIVKKNQTTMTSEIEDKILSLFALGNSYSQIVKHIEDIYGVGFSKASISAVTDKIIPMLNEWKTRPLEAVYPFVFLDAIHYKVKEDGKYIAKAFYTVLGVRVDGKKEVLGLYLNESEGAKFWLQVLTDLQNRGVKDILIASVDGLKGFPEAINSVFPNTEVQLCIVHQIRNSIKYVGSINQKQFAQELKSVYQAFTKDEALYELDKLEEKWGKKYPIVFQSWRNKWENLTVYFQYPEDIRRVIYTTNIIESVHRQFRTLTKTKGAFPNDDSLLKLLFMGIKNAQEKWTMPIRNWSLTLSQLAIHFEGRLDDSLNL</sequence>
<reference evidence="8 9" key="1">
    <citation type="submission" date="2017-09" db="EMBL/GenBank/DDBJ databases">
        <title>Reassesment of A. cryaerophilus.</title>
        <authorList>
            <person name="Perez-Cataluna A."/>
            <person name="Collado L."/>
            <person name="Salgado O."/>
            <person name="Lefinanco V."/>
            <person name="Figueras M.J."/>
        </authorList>
    </citation>
    <scope>NUCLEOTIDE SEQUENCE [LARGE SCALE GENOMIC DNA]</scope>
    <source>
        <strain evidence="8 9">LMG 9861</strain>
    </source>
</reference>
<dbReference type="NCBIfam" id="NF033543">
    <property type="entry name" value="transpos_IS256"/>
    <property type="match status" value="1"/>
</dbReference>
<dbReference type="GO" id="GO:0006313">
    <property type="term" value="P:DNA transposition"/>
    <property type="evidence" value="ECO:0007669"/>
    <property type="project" value="UniProtKB-UniRule"/>
</dbReference>
<dbReference type="AlphaFoldDB" id="A0A2S9SJY4"/>
<comment type="similarity">
    <text evidence="2 6">Belongs to the transposase mutator family.</text>
</comment>
<keyword evidence="4 6" id="KW-0238">DNA-binding</keyword>
<keyword evidence="6" id="KW-0814">Transposable element</keyword>
<name>A0A2S9SJY4_9BACT</name>